<feature type="signal peptide" evidence="3">
    <location>
        <begin position="1"/>
        <end position="24"/>
    </location>
</feature>
<dbReference type="PANTHER" id="PTHR46991">
    <property type="entry name" value="23.5 KDA HEAT SHOCK PROTEIN, MITOCHONDRIAL"/>
    <property type="match status" value="1"/>
</dbReference>
<comment type="caution">
    <text evidence="5">The sequence shown here is derived from an EMBL/GenBank/DDBJ whole genome shotgun (WGS) entry which is preliminary data.</text>
</comment>
<evidence type="ECO:0000256" key="2">
    <source>
        <dbReference type="RuleBase" id="RU003616"/>
    </source>
</evidence>
<evidence type="ECO:0000259" key="4">
    <source>
        <dbReference type="PROSITE" id="PS01031"/>
    </source>
</evidence>
<dbReference type="SUPFAM" id="SSF49764">
    <property type="entry name" value="HSP20-like chaperones"/>
    <property type="match status" value="1"/>
</dbReference>
<comment type="similarity">
    <text evidence="1 2">Belongs to the small heat shock protein (HSP20) family.</text>
</comment>
<organism evidence="5 6">
    <name type="scientific">Miscanthus lutarioriparius</name>
    <dbReference type="NCBI Taxonomy" id="422564"/>
    <lineage>
        <taxon>Eukaryota</taxon>
        <taxon>Viridiplantae</taxon>
        <taxon>Streptophyta</taxon>
        <taxon>Embryophyta</taxon>
        <taxon>Tracheophyta</taxon>
        <taxon>Spermatophyta</taxon>
        <taxon>Magnoliopsida</taxon>
        <taxon>Liliopsida</taxon>
        <taxon>Poales</taxon>
        <taxon>Poaceae</taxon>
        <taxon>PACMAD clade</taxon>
        <taxon>Panicoideae</taxon>
        <taxon>Andropogonodae</taxon>
        <taxon>Andropogoneae</taxon>
        <taxon>Saccharinae</taxon>
        <taxon>Miscanthus</taxon>
    </lineage>
</organism>
<dbReference type="Pfam" id="PF00011">
    <property type="entry name" value="HSP20"/>
    <property type="match status" value="1"/>
</dbReference>
<dbReference type="InterPro" id="IPR008978">
    <property type="entry name" value="HSP20-like_chaperone"/>
</dbReference>
<name>A0A811SEE6_9POAL</name>
<evidence type="ECO:0000313" key="5">
    <source>
        <dbReference type="EMBL" id="CAD6339792.1"/>
    </source>
</evidence>
<dbReference type="InterPro" id="IPR002068">
    <property type="entry name" value="A-crystallin/Hsp20_dom"/>
</dbReference>
<evidence type="ECO:0000256" key="1">
    <source>
        <dbReference type="PROSITE-ProRule" id="PRU00285"/>
    </source>
</evidence>
<dbReference type="PANTHER" id="PTHR46991:SF36">
    <property type="entry name" value="26.2 KDA HEAT SHOCK PROTEIN, MITOCHONDRIAL"/>
    <property type="match status" value="1"/>
</dbReference>
<proteinExistence type="inferred from homology"/>
<protein>
    <recommendedName>
        <fullName evidence="4">SHSP domain-containing protein</fullName>
    </recommendedName>
</protein>
<feature type="chain" id="PRO_5032333805" description="SHSP domain-containing protein" evidence="3">
    <location>
        <begin position="25"/>
        <end position="221"/>
    </location>
</feature>
<dbReference type="PROSITE" id="PS01031">
    <property type="entry name" value="SHSP"/>
    <property type="match status" value="1"/>
</dbReference>
<dbReference type="Gene3D" id="2.60.40.790">
    <property type="match status" value="1"/>
</dbReference>
<dbReference type="CDD" id="cd06464">
    <property type="entry name" value="ACD_sHsps-like"/>
    <property type="match status" value="1"/>
</dbReference>
<evidence type="ECO:0000313" key="6">
    <source>
        <dbReference type="Proteomes" id="UP000604825"/>
    </source>
</evidence>
<dbReference type="EMBL" id="CAJGYO010000019">
    <property type="protein sequence ID" value="CAD6339792.1"/>
    <property type="molecule type" value="Genomic_DNA"/>
</dbReference>
<reference evidence="5" key="1">
    <citation type="submission" date="2020-10" db="EMBL/GenBank/DDBJ databases">
        <authorList>
            <person name="Han B."/>
            <person name="Lu T."/>
            <person name="Zhao Q."/>
            <person name="Huang X."/>
            <person name="Zhao Y."/>
        </authorList>
    </citation>
    <scope>NUCLEOTIDE SEQUENCE</scope>
</reference>
<keyword evidence="3" id="KW-0732">Signal</keyword>
<dbReference type="AlphaFoldDB" id="A0A811SEE6"/>
<gene>
    <name evidence="5" type="ORF">NCGR_LOCUS63890</name>
</gene>
<feature type="domain" description="SHSP" evidence="4">
    <location>
        <begin position="110"/>
        <end position="221"/>
    </location>
</feature>
<keyword evidence="6" id="KW-1185">Reference proteome</keyword>
<sequence>MAFAVASKRAPLAVAGLLNKLLLAAPSASASGAAPAAAALRPAPACVVAARRLFSSGGAPFRRDDFDSSEEYSGDEDVVYDRLRSRGFSVSMFSSAGEPMSLGRLLALMEDKAAAAPRRECWVSKEDADAVKLKVAMPGLGKEHVKVWADQVGLMIEGEGDKDTEYDDEEEAPAWYGRRIEFPADTFKMDQIKAEMKHGVLKVTVPKIKLEERENFQVKVE</sequence>
<accession>A0A811SEE6</accession>
<dbReference type="Proteomes" id="UP000604825">
    <property type="component" value="Unassembled WGS sequence"/>
</dbReference>
<dbReference type="OrthoDB" id="1431247at2759"/>
<evidence type="ECO:0000256" key="3">
    <source>
        <dbReference type="SAM" id="SignalP"/>
    </source>
</evidence>
<dbReference type="InterPro" id="IPR044656">
    <property type="entry name" value="HSP14.7/HSP23.5/HSP23.6-like"/>
</dbReference>